<reference evidence="2" key="2">
    <citation type="submission" date="2020-06" db="EMBL/GenBank/DDBJ databases">
        <title>Helianthus annuus Genome sequencing and assembly Release 2.</title>
        <authorList>
            <person name="Gouzy J."/>
            <person name="Langlade N."/>
            <person name="Munos S."/>
        </authorList>
    </citation>
    <scope>NUCLEOTIDE SEQUENCE</scope>
    <source>
        <tissue evidence="2">Leaves</tissue>
    </source>
</reference>
<sequence>MHFKLYAHHINSSRSLSISSPSLSQFLSLYYFYFTIIIIRLCSILSIVTPDHRYPFRLIWNT</sequence>
<reference evidence="2" key="1">
    <citation type="journal article" date="2017" name="Nature">
        <title>The sunflower genome provides insights into oil metabolism, flowering and Asterid evolution.</title>
        <authorList>
            <person name="Badouin H."/>
            <person name="Gouzy J."/>
            <person name="Grassa C.J."/>
            <person name="Murat F."/>
            <person name="Staton S.E."/>
            <person name="Cottret L."/>
            <person name="Lelandais-Briere C."/>
            <person name="Owens G.L."/>
            <person name="Carrere S."/>
            <person name="Mayjonade B."/>
            <person name="Legrand L."/>
            <person name="Gill N."/>
            <person name="Kane N.C."/>
            <person name="Bowers J.E."/>
            <person name="Hubner S."/>
            <person name="Bellec A."/>
            <person name="Berard A."/>
            <person name="Berges H."/>
            <person name="Blanchet N."/>
            <person name="Boniface M.C."/>
            <person name="Brunel D."/>
            <person name="Catrice O."/>
            <person name="Chaidir N."/>
            <person name="Claudel C."/>
            <person name="Donnadieu C."/>
            <person name="Faraut T."/>
            <person name="Fievet G."/>
            <person name="Helmstetter N."/>
            <person name="King M."/>
            <person name="Knapp S.J."/>
            <person name="Lai Z."/>
            <person name="Le Paslier M.C."/>
            <person name="Lippi Y."/>
            <person name="Lorenzon L."/>
            <person name="Mandel J.R."/>
            <person name="Marage G."/>
            <person name="Marchand G."/>
            <person name="Marquand E."/>
            <person name="Bret-Mestries E."/>
            <person name="Morien E."/>
            <person name="Nambeesan S."/>
            <person name="Nguyen T."/>
            <person name="Pegot-Espagnet P."/>
            <person name="Pouilly N."/>
            <person name="Raftis F."/>
            <person name="Sallet E."/>
            <person name="Schiex T."/>
            <person name="Thomas J."/>
            <person name="Vandecasteele C."/>
            <person name="Vares D."/>
            <person name="Vear F."/>
            <person name="Vautrin S."/>
            <person name="Crespi M."/>
            <person name="Mangin B."/>
            <person name="Burke J.M."/>
            <person name="Salse J."/>
            <person name="Munos S."/>
            <person name="Vincourt P."/>
            <person name="Rieseberg L.H."/>
            <person name="Langlade N.B."/>
        </authorList>
    </citation>
    <scope>NUCLEOTIDE SEQUENCE</scope>
    <source>
        <tissue evidence="2">Leaves</tissue>
    </source>
</reference>
<keyword evidence="1" id="KW-0812">Transmembrane</keyword>
<comment type="caution">
    <text evidence="2">The sequence shown here is derived from an EMBL/GenBank/DDBJ whole genome shotgun (WGS) entry which is preliminary data.</text>
</comment>
<dbReference type="EMBL" id="MNCJ02000332">
    <property type="protein sequence ID" value="KAF5757339.1"/>
    <property type="molecule type" value="Genomic_DNA"/>
</dbReference>
<organism evidence="2 3">
    <name type="scientific">Helianthus annuus</name>
    <name type="common">Common sunflower</name>
    <dbReference type="NCBI Taxonomy" id="4232"/>
    <lineage>
        <taxon>Eukaryota</taxon>
        <taxon>Viridiplantae</taxon>
        <taxon>Streptophyta</taxon>
        <taxon>Embryophyta</taxon>
        <taxon>Tracheophyta</taxon>
        <taxon>Spermatophyta</taxon>
        <taxon>Magnoliopsida</taxon>
        <taxon>eudicotyledons</taxon>
        <taxon>Gunneridae</taxon>
        <taxon>Pentapetalae</taxon>
        <taxon>asterids</taxon>
        <taxon>campanulids</taxon>
        <taxon>Asterales</taxon>
        <taxon>Asteraceae</taxon>
        <taxon>Asteroideae</taxon>
        <taxon>Heliantheae alliance</taxon>
        <taxon>Heliantheae</taxon>
        <taxon>Helianthus</taxon>
    </lineage>
</organism>
<name>A0A9K3DMG6_HELAN</name>
<keyword evidence="1" id="KW-1133">Transmembrane helix</keyword>
<accession>A0A9K3DMG6</accession>
<dbReference type="Gramene" id="mRNA:HanXRQr2_Chr17g0825481">
    <property type="protein sequence ID" value="CDS:HanXRQr2_Chr17g0825481.1"/>
    <property type="gene ID" value="HanXRQr2_Chr17g0825481"/>
</dbReference>
<dbReference type="AlphaFoldDB" id="A0A9K3DMG6"/>
<evidence type="ECO:0000313" key="3">
    <source>
        <dbReference type="Proteomes" id="UP000215914"/>
    </source>
</evidence>
<evidence type="ECO:0000313" key="2">
    <source>
        <dbReference type="EMBL" id="KAF5757339.1"/>
    </source>
</evidence>
<feature type="transmembrane region" description="Helical" evidence="1">
    <location>
        <begin position="30"/>
        <end position="48"/>
    </location>
</feature>
<dbReference type="Proteomes" id="UP000215914">
    <property type="component" value="Unassembled WGS sequence"/>
</dbReference>
<protein>
    <submittedName>
        <fullName evidence="2">Uncharacterized protein</fullName>
    </submittedName>
</protein>
<gene>
    <name evidence="2" type="ORF">HanXRQr2_Chr17g0825481</name>
</gene>
<keyword evidence="3" id="KW-1185">Reference proteome</keyword>
<proteinExistence type="predicted"/>
<keyword evidence="1" id="KW-0472">Membrane</keyword>
<evidence type="ECO:0000256" key="1">
    <source>
        <dbReference type="SAM" id="Phobius"/>
    </source>
</evidence>